<evidence type="ECO:0000313" key="2">
    <source>
        <dbReference type="Proteomes" id="UP000281553"/>
    </source>
</evidence>
<organism evidence="1 2">
    <name type="scientific">Dibothriocephalus latus</name>
    <name type="common">Fish tapeworm</name>
    <name type="synonym">Diphyllobothrium latum</name>
    <dbReference type="NCBI Taxonomy" id="60516"/>
    <lineage>
        <taxon>Eukaryota</taxon>
        <taxon>Metazoa</taxon>
        <taxon>Spiralia</taxon>
        <taxon>Lophotrochozoa</taxon>
        <taxon>Platyhelminthes</taxon>
        <taxon>Cestoda</taxon>
        <taxon>Eucestoda</taxon>
        <taxon>Diphyllobothriidea</taxon>
        <taxon>Diphyllobothriidae</taxon>
        <taxon>Dibothriocephalus</taxon>
    </lineage>
</organism>
<feature type="non-terminal residue" evidence="1">
    <location>
        <position position="1"/>
    </location>
</feature>
<name>A0A3P7P726_DIBLA</name>
<sequence length="79" mass="8535">VAAFGLQQFPHSTKATTSSPADAEWHIVLALQNGCINALSLPNLRRDLKVAFTFWFGTESPHRTVRLPINSNGVSASDG</sequence>
<protein>
    <submittedName>
        <fullName evidence="1">Uncharacterized protein</fullName>
    </submittedName>
</protein>
<dbReference type="AlphaFoldDB" id="A0A3P7P726"/>
<reference evidence="1 2" key="1">
    <citation type="submission" date="2018-11" db="EMBL/GenBank/DDBJ databases">
        <authorList>
            <consortium name="Pathogen Informatics"/>
        </authorList>
    </citation>
    <scope>NUCLEOTIDE SEQUENCE [LARGE SCALE GENOMIC DNA]</scope>
</reference>
<proteinExistence type="predicted"/>
<evidence type="ECO:0000313" key="1">
    <source>
        <dbReference type="EMBL" id="VDN44688.1"/>
    </source>
</evidence>
<keyword evidence="2" id="KW-1185">Reference proteome</keyword>
<dbReference type="EMBL" id="UYRU01112628">
    <property type="protein sequence ID" value="VDN44688.1"/>
    <property type="molecule type" value="Genomic_DNA"/>
</dbReference>
<gene>
    <name evidence="1" type="ORF">DILT_LOCUS19407</name>
</gene>
<accession>A0A3P7P726</accession>
<dbReference type="Proteomes" id="UP000281553">
    <property type="component" value="Unassembled WGS sequence"/>
</dbReference>